<comment type="catalytic activity">
    <reaction evidence="3">
        <text>dCTP + H2O + H(+) = dUTP + NH4(+)</text>
        <dbReference type="Rhea" id="RHEA:22680"/>
        <dbReference type="ChEBI" id="CHEBI:15377"/>
        <dbReference type="ChEBI" id="CHEBI:15378"/>
        <dbReference type="ChEBI" id="CHEBI:28938"/>
        <dbReference type="ChEBI" id="CHEBI:61481"/>
        <dbReference type="ChEBI" id="CHEBI:61555"/>
        <dbReference type="EC" id="3.5.4.13"/>
    </reaction>
</comment>
<proteinExistence type="inferred from homology"/>
<feature type="binding site" evidence="3">
    <location>
        <position position="169"/>
    </location>
    <ligand>
        <name>dCTP</name>
        <dbReference type="ChEBI" id="CHEBI:61481"/>
    </ligand>
</feature>
<protein>
    <recommendedName>
        <fullName evidence="3">dCTP deaminase</fullName>
        <ecNumber evidence="3">3.5.4.13</ecNumber>
    </recommendedName>
    <alternativeName>
        <fullName evidence="3">Deoxycytidine triphosphate deaminase</fullName>
    </alternativeName>
</protein>
<dbReference type="Proteomes" id="UP001596166">
    <property type="component" value="Unassembled WGS sequence"/>
</dbReference>
<keyword evidence="5" id="KW-1185">Reference proteome</keyword>
<dbReference type="NCBIfam" id="TIGR02274">
    <property type="entry name" value="dCTP_deam"/>
    <property type="match status" value="1"/>
</dbReference>
<dbReference type="Gene3D" id="2.70.40.10">
    <property type="match status" value="1"/>
</dbReference>
<dbReference type="InterPro" id="IPR011962">
    <property type="entry name" value="dCTP_deaminase"/>
</dbReference>
<comment type="subunit">
    <text evidence="3">Homotrimer.</text>
</comment>
<gene>
    <name evidence="3 4" type="primary">dcd</name>
    <name evidence="4" type="ORF">ACFPMG_00800</name>
</gene>
<dbReference type="RefSeq" id="WP_376993358.1">
    <property type="nucleotide sequence ID" value="NZ_JBHSLC010000002.1"/>
</dbReference>
<dbReference type="CDD" id="cd07557">
    <property type="entry name" value="trimeric_dUTPase"/>
    <property type="match status" value="1"/>
</dbReference>
<feature type="binding site" evidence="3">
    <location>
        <position position="159"/>
    </location>
    <ligand>
        <name>dCTP</name>
        <dbReference type="ChEBI" id="CHEBI:61481"/>
    </ligand>
</feature>
<comment type="pathway">
    <text evidence="3">Pyrimidine metabolism; dUMP biosynthesis; dUMP from dCTP (dUTP route): step 1/2.</text>
</comment>
<evidence type="ECO:0000256" key="3">
    <source>
        <dbReference type="HAMAP-Rule" id="MF_00146"/>
    </source>
</evidence>
<evidence type="ECO:0000256" key="2">
    <source>
        <dbReference type="ARBA" id="ARBA00023080"/>
    </source>
</evidence>
<dbReference type="InterPro" id="IPR036157">
    <property type="entry name" value="dUTPase-like_sf"/>
</dbReference>
<feature type="binding site" evidence="3">
    <location>
        <begin position="101"/>
        <end position="106"/>
    </location>
    <ligand>
        <name>dCTP</name>
        <dbReference type="ChEBI" id="CHEBI:61481"/>
    </ligand>
</feature>
<organism evidence="4 5">
    <name type="scientific">Azospirillum himalayense</name>
    <dbReference type="NCBI Taxonomy" id="654847"/>
    <lineage>
        <taxon>Bacteria</taxon>
        <taxon>Pseudomonadati</taxon>
        <taxon>Pseudomonadota</taxon>
        <taxon>Alphaproteobacteria</taxon>
        <taxon>Rhodospirillales</taxon>
        <taxon>Azospirillaceae</taxon>
        <taxon>Azospirillum</taxon>
    </lineage>
</organism>
<feature type="active site" description="Proton donor/acceptor" evidence="3">
    <location>
        <position position="127"/>
    </location>
</feature>
<keyword evidence="3" id="KW-0547">Nucleotide-binding</keyword>
<comment type="caution">
    <text evidence="3">Lacks conserved residue(s) required for the propagation of feature annotation.</text>
</comment>
<feature type="binding site" evidence="3">
    <location>
        <position position="146"/>
    </location>
    <ligand>
        <name>dCTP</name>
        <dbReference type="ChEBI" id="CHEBI:61481"/>
    </ligand>
</feature>
<keyword evidence="1 3" id="KW-0378">Hydrolase</keyword>
<dbReference type="PANTHER" id="PTHR42680">
    <property type="entry name" value="DCTP DEAMINASE"/>
    <property type="match status" value="1"/>
</dbReference>
<reference evidence="5" key="1">
    <citation type="journal article" date="2019" name="Int. J. Syst. Evol. Microbiol.">
        <title>The Global Catalogue of Microorganisms (GCM) 10K type strain sequencing project: providing services to taxonomists for standard genome sequencing and annotation.</title>
        <authorList>
            <consortium name="The Broad Institute Genomics Platform"/>
            <consortium name="The Broad Institute Genome Sequencing Center for Infectious Disease"/>
            <person name="Wu L."/>
            <person name="Ma J."/>
        </authorList>
    </citation>
    <scope>NUCLEOTIDE SEQUENCE [LARGE SCALE GENOMIC DNA]</scope>
    <source>
        <strain evidence="5">CCUG 58760</strain>
    </source>
</reference>
<sequence length="177" mass="19629">MLLSDTQIALAEIIEPFEPEQVRKAGTSYGLSSYGYDVRIGNEFVTFLPSDKPLSPETISERDVVRERADKFVLHPGAFVLAVTVEYLRMPPDVTGLVCDKSSWARCGLSVQNTVLEPGWHGEVTLELHNQSPRPLLLTAGQGIAQVLFVRGEPCRTTYADRGGRYQGQRGVTLPRR</sequence>
<dbReference type="Pfam" id="PF22769">
    <property type="entry name" value="DCD"/>
    <property type="match status" value="1"/>
</dbReference>
<evidence type="ECO:0000256" key="1">
    <source>
        <dbReference type="ARBA" id="ARBA00022801"/>
    </source>
</evidence>
<dbReference type="EC" id="3.5.4.13" evidence="3"/>
<dbReference type="InterPro" id="IPR033704">
    <property type="entry name" value="dUTPase_trimeric"/>
</dbReference>
<accession>A0ABW0FY48</accession>
<dbReference type="GO" id="GO:0008829">
    <property type="term" value="F:dCTP deaminase activity"/>
    <property type="evidence" value="ECO:0007669"/>
    <property type="project" value="UniProtKB-EC"/>
</dbReference>
<dbReference type="SUPFAM" id="SSF51283">
    <property type="entry name" value="dUTPase-like"/>
    <property type="match status" value="1"/>
</dbReference>
<keyword evidence="2 3" id="KW-0546">Nucleotide metabolism</keyword>
<name>A0ABW0FY48_9PROT</name>
<comment type="caution">
    <text evidence="4">The sequence shown here is derived from an EMBL/GenBank/DDBJ whole genome shotgun (WGS) entry which is preliminary data.</text>
</comment>
<evidence type="ECO:0000313" key="5">
    <source>
        <dbReference type="Proteomes" id="UP001596166"/>
    </source>
</evidence>
<comment type="similarity">
    <text evidence="3">Belongs to the dCTP deaminase family.</text>
</comment>
<feature type="binding site" evidence="3">
    <location>
        <begin position="125"/>
        <end position="127"/>
    </location>
    <ligand>
        <name>dCTP</name>
        <dbReference type="ChEBI" id="CHEBI:61481"/>
    </ligand>
</feature>
<dbReference type="HAMAP" id="MF_00146">
    <property type="entry name" value="dCTP_deaminase"/>
    <property type="match status" value="1"/>
</dbReference>
<evidence type="ECO:0000313" key="4">
    <source>
        <dbReference type="EMBL" id="MFC5353531.1"/>
    </source>
</evidence>
<comment type="function">
    <text evidence="3">Catalyzes the deamination of dCTP to dUTP.</text>
</comment>
<dbReference type="PANTHER" id="PTHR42680:SF3">
    <property type="entry name" value="DCTP DEAMINASE"/>
    <property type="match status" value="1"/>
</dbReference>
<dbReference type="EMBL" id="JBHSLC010000002">
    <property type="protein sequence ID" value="MFC5353531.1"/>
    <property type="molecule type" value="Genomic_DNA"/>
</dbReference>